<comment type="caution">
    <text evidence="4">The sequence shown here is derived from an EMBL/GenBank/DDBJ whole genome shotgun (WGS) entry which is preliminary data.</text>
</comment>
<reference evidence="4" key="1">
    <citation type="submission" date="2020-10" db="EMBL/GenBank/DDBJ databases">
        <title>Unveiling of a novel bifunctional photoreceptor, Dualchrome1, isolated from a cosmopolitan green alga.</title>
        <authorList>
            <person name="Suzuki S."/>
            <person name="Kawachi M."/>
        </authorList>
    </citation>
    <scope>NUCLEOTIDE SEQUENCE</scope>
    <source>
        <strain evidence="4">NIES 2893</strain>
    </source>
</reference>
<evidence type="ECO:0000256" key="1">
    <source>
        <dbReference type="SAM" id="Coils"/>
    </source>
</evidence>
<dbReference type="InterPro" id="IPR050870">
    <property type="entry name" value="FAST_kinase"/>
</dbReference>
<organism evidence="4 5">
    <name type="scientific">Pycnococcus provasolii</name>
    <dbReference type="NCBI Taxonomy" id="41880"/>
    <lineage>
        <taxon>Eukaryota</taxon>
        <taxon>Viridiplantae</taxon>
        <taxon>Chlorophyta</taxon>
        <taxon>Pseudoscourfieldiophyceae</taxon>
        <taxon>Pseudoscourfieldiales</taxon>
        <taxon>Pycnococcaceae</taxon>
        <taxon>Pycnococcus</taxon>
    </lineage>
</organism>
<feature type="coiled-coil region" evidence="1">
    <location>
        <begin position="108"/>
        <end position="135"/>
    </location>
</feature>
<dbReference type="GO" id="GO:0035770">
    <property type="term" value="C:ribonucleoprotein granule"/>
    <property type="evidence" value="ECO:0007669"/>
    <property type="project" value="TreeGrafter"/>
</dbReference>
<evidence type="ECO:0000256" key="2">
    <source>
        <dbReference type="SAM" id="MobiDB-lite"/>
    </source>
</evidence>
<feature type="domain" description="RAP" evidence="3">
    <location>
        <begin position="633"/>
        <end position="691"/>
    </location>
</feature>
<protein>
    <recommendedName>
        <fullName evidence="3">RAP domain-containing protein</fullName>
    </recommendedName>
</protein>
<feature type="compositionally biased region" description="Acidic residues" evidence="2">
    <location>
        <begin position="196"/>
        <end position="217"/>
    </location>
</feature>
<dbReference type="SMART" id="SM00952">
    <property type="entry name" value="RAP"/>
    <property type="match status" value="1"/>
</dbReference>
<keyword evidence="5" id="KW-1185">Reference proteome</keyword>
<feature type="compositionally biased region" description="Basic and acidic residues" evidence="2">
    <location>
        <begin position="177"/>
        <end position="191"/>
    </location>
</feature>
<feature type="compositionally biased region" description="Basic and acidic residues" evidence="2">
    <location>
        <begin position="761"/>
        <end position="771"/>
    </location>
</feature>
<dbReference type="AlphaFoldDB" id="A0A830HPI2"/>
<evidence type="ECO:0000313" key="4">
    <source>
        <dbReference type="EMBL" id="GHP09084.1"/>
    </source>
</evidence>
<dbReference type="PANTHER" id="PTHR21228">
    <property type="entry name" value="FAST LEU-RICH DOMAIN-CONTAINING"/>
    <property type="match status" value="1"/>
</dbReference>
<dbReference type="GO" id="GO:0044528">
    <property type="term" value="P:regulation of mitochondrial mRNA stability"/>
    <property type="evidence" value="ECO:0007669"/>
    <property type="project" value="TreeGrafter"/>
</dbReference>
<feature type="region of interest" description="Disordered" evidence="2">
    <location>
        <begin position="40"/>
        <end position="86"/>
    </location>
</feature>
<gene>
    <name evidence="4" type="ORF">PPROV_000782100</name>
</gene>
<evidence type="ECO:0000313" key="5">
    <source>
        <dbReference type="Proteomes" id="UP000660262"/>
    </source>
</evidence>
<keyword evidence="1" id="KW-0175">Coiled coil</keyword>
<feature type="compositionally biased region" description="Basic and acidic residues" evidence="2">
    <location>
        <begin position="62"/>
        <end position="79"/>
    </location>
</feature>
<dbReference type="EMBL" id="BNJQ01000023">
    <property type="protein sequence ID" value="GHP09084.1"/>
    <property type="molecule type" value="Genomic_DNA"/>
</dbReference>
<dbReference type="Pfam" id="PF08373">
    <property type="entry name" value="RAP"/>
    <property type="match status" value="1"/>
</dbReference>
<dbReference type="InterPro" id="IPR013584">
    <property type="entry name" value="RAP"/>
</dbReference>
<dbReference type="PROSITE" id="PS51286">
    <property type="entry name" value="RAP"/>
    <property type="match status" value="1"/>
</dbReference>
<dbReference type="GO" id="GO:0005759">
    <property type="term" value="C:mitochondrial matrix"/>
    <property type="evidence" value="ECO:0007669"/>
    <property type="project" value="TreeGrafter"/>
</dbReference>
<dbReference type="Gene3D" id="3.40.960.10">
    <property type="entry name" value="VSR Endonuclease"/>
    <property type="match status" value="1"/>
</dbReference>
<dbReference type="GO" id="GO:0003723">
    <property type="term" value="F:RNA binding"/>
    <property type="evidence" value="ECO:0007669"/>
    <property type="project" value="TreeGrafter"/>
</dbReference>
<sequence>MSAPARTMASAMRVRSAGLLALSVLVVLVLVVILLSSSLSSSSSSSSPRDSLDNGINNNKNKNNDNGDISDHNNDKNWEESPDPYADLTPKALRRLARAASLDEELPAEDIVAQLKRLDDEADAREREEKQMKHQDPYAHYGASRTNVDADDSWVSRARPYEPDVWRAAVTRRKDKVDMLQKQEEKKKARNNDNIFADDDDEYDDDDDEDDDDDDETTSAAGTIVAVDIEPLAPYLGGRRYEEPEMIVLPSVRERLPTMLALRKLANNDPKELNKRVHNARLKLNKLIAEAAGVEEILSLAEFARQEFGWSAFNACTALHQLAKRASDEWPEPMFRVQVCGDTRATYLISDLSTPSRLRKVDARGLAHLVWSIATLAGKYRLSEPMVVLVAEVTKRLDAAIDAERAGEPVSKKQRFQPEHIANISWALGNSTHEDEACFERLFIYAASRIDDFKPRQLSAFLWGAAALGLEPPAAFSEALRSRCAQFPEEMASGEERGWRMREAANILWAVASFETIDESGDCFANTWRGICNLNVQGAHSTDHRDFLQIHQALLARRDIVQSHNLVEIEGAAELSEEAAETWGHMLATEFRSSTYAEDVDNALQSLGYVPVREDTSSGLAVDFMLYLEDGNVAVEVDGPSHLNRTTLGPNGRTRLKQRMLRSMGYTLLCVPYHHWDLLRSPQAQTAYLEERLVGVMSGTDDGTAIDADAGAWDDVGARLLGEELAARPGGPMAGAGGGRTLPAAVANARERARQQGGGRKPRDGWVDIDL</sequence>
<dbReference type="OrthoDB" id="385235at2759"/>
<evidence type="ECO:0000259" key="3">
    <source>
        <dbReference type="PROSITE" id="PS51286"/>
    </source>
</evidence>
<feature type="region of interest" description="Disordered" evidence="2">
    <location>
        <begin position="750"/>
        <end position="771"/>
    </location>
</feature>
<feature type="region of interest" description="Disordered" evidence="2">
    <location>
        <begin position="177"/>
        <end position="222"/>
    </location>
</feature>
<dbReference type="GO" id="GO:0000963">
    <property type="term" value="P:mitochondrial RNA processing"/>
    <property type="evidence" value="ECO:0007669"/>
    <property type="project" value="TreeGrafter"/>
</dbReference>
<accession>A0A830HPI2</accession>
<dbReference type="Proteomes" id="UP000660262">
    <property type="component" value="Unassembled WGS sequence"/>
</dbReference>
<dbReference type="PANTHER" id="PTHR21228:SF40">
    <property type="entry name" value="LD45607P"/>
    <property type="match status" value="1"/>
</dbReference>
<proteinExistence type="predicted"/>
<name>A0A830HPI2_9CHLO</name>